<dbReference type="AlphaFoldDB" id="A0A2T7NKT6"/>
<dbReference type="SUPFAM" id="SSF52540">
    <property type="entry name" value="P-loop containing nucleoside triphosphate hydrolases"/>
    <property type="match status" value="1"/>
</dbReference>
<keyword evidence="2" id="KW-1185">Reference proteome</keyword>
<dbReference type="OrthoDB" id="6370831at2759"/>
<evidence type="ECO:0000313" key="2">
    <source>
        <dbReference type="Proteomes" id="UP000245119"/>
    </source>
</evidence>
<organism evidence="1 2">
    <name type="scientific">Pomacea canaliculata</name>
    <name type="common">Golden apple snail</name>
    <dbReference type="NCBI Taxonomy" id="400727"/>
    <lineage>
        <taxon>Eukaryota</taxon>
        <taxon>Metazoa</taxon>
        <taxon>Spiralia</taxon>
        <taxon>Lophotrochozoa</taxon>
        <taxon>Mollusca</taxon>
        <taxon>Gastropoda</taxon>
        <taxon>Caenogastropoda</taxon>
        <taxon>Architaenioglossa</taxon>
        <taxon>Ampullarioidea</taxon>
        <taxon>Ampullariidae</taxon>
        <taxon>Pomacea</taxon>
    </lineage>
</organism>
<gene>
    <name evidence="1" type="ORF">C0Q70_17588</name>
</gene>
<protein>
    <submittedName>
        <fullName evidence="1">Uncharacterized protein</fullName>
    </submittedName>
</protein>
<name>A0A2T7NKT6_POMCA</name>
<reference evidence="1 2" key="1">
    <citation type="submission" date="2018-04" db="EMBL/GenBank/DDBJ databases">
        <title>The genome of golden apple snail Pomacea canaliculata provides insight into stress tolerance and invasive adaptation.</title>
        <authorList>
            <person name="Liu C."/>
            <person name="Liu B."/>
            <person name="Ren Y."/>
            <person name="Zhang Y."/>
            <person name="Wang H."/>
            <person name="Li S."/>
            <person name="Jiang F."/>
            <person name="Yin L."/>
            <person name="Zhang G."/>
            <person name="Qian W."/>
            <person name="Fan W."/>
        </authorList>
    </citation>
    <scope>NUCLEOTIDE SEQUENCE [LARGE SCALE GENOMIC DNA]</scope>
    <source>
        <strain evidence="1">SZHN2017</strain>
        <tissue evidence="1">Muscle</tissue>
    </source>
</reference>
<sequence>MKDDLYECLIARFCGPATTSAVDIPRTPDGLQVPKTVDQAVSVIGDLFDRCTLYPGMTDLIQEPRVFLSGPPGTGKTRLLGLVGRKWLSEGHVVQIVNTSTELTSSTLQLVKILQEAQSSGISPNGMVVSLNCNTKRRKDIRDLITNLKATAGEKSVCVLVDDLEVNAEKSQQIHKFFKSLLMILPNINCWASSCSTENAPEGWRSEVLTIPISCPPTVLREAMKEKRIPGVPPYSEIKFTPPTEGMPVISIPHELCPSSRHIDYKMCGKEILKFLSQVLRISGIGANPGTMDTLALEHQRQYRQPTALQYRDLLMLFEDDVTQFMPVVTAFKESGIPVQIIDYKNQEDVLNNNLVVAANAGFLLGIKRKVVIYVKGNTEPSDISVSWNKLRSITNCTSQLVLVSEPFEYFMNKLVTVAENVFTNLFGPI</sequence>
<dbReference type="EMBL" id="PZQS01000011">
    <property type="protein sequence ID" value="PVD21787.1"/>
    <property type="molecule type" value="Genomic_DNA"/>
</dbReference>
<dbReference type="InterPro" id="IPR027417">
    <property type="entry name" value="P-loop_NTPase"/>
</dbReference>
<proteinExistence type="predicted"/>
<comment type="caution">
    <text evidence="1">The sequence shown here is derived from an EMBL/GenBank/DDBJ whole genome shotgun (WGS) entry which is preliminary data.</text>
</comment>
<dbReference type="Gene3D" id="3.40.50.300">
    <property type="entry name" value="P-loop containing nucleotide triphosphate hydrolases"/>
    <property type="match status" value="1"/>
</dbReference>
<accession>A0A2T7NKT6</accession>
<dbReference type="Proteomes" id="UP000245119">
    <property type="component" value="Linkage Group LG11"/>
</dbReference>
<evidence type="ECO:0000313" key="1">
    <source>
        <dbReference type="EMBL" id="PVD21787.1"/>
    </source>
</evidence>